<accession>A0A0D3A5L0</accession>
<keyword evidence="7" id="KW-1185">Reference proteome</keyword>
<dbReference type="AlphaFoldDB" id="A0A0D3A5L0"/>
<evidence type="ECO:0000256" key="3">
    <source>
        <dbReference type="ARBA" id="ARBA00022737"/>
    </source>
</evidence>
<dbReference type="InterPro" id="IPR032675">
    <property type="entry name" value="LRR_dom_sf"/>
</dbReference>
<name>A0A0D3A5L0_BRAOL</name>
<evidence type="ECO:0000313" key="7">
    <source>
        <dbReference type="Proteomes" id="UP000032141"/>
    </source>
</evidence>
<comment type="subcellular location">
    <subcellularLocation>
        <location evidence="1">Cell projection</location>
        <location evidence="1">Cilium</location>
    </subcellularLocation>
</comment>
<dbReference type="Proteomes" id="UP000032141">
    <property type="component" value="Chromosome C1"/>
</dbReference>
<evidence type="ECO:0000256" key="5">
    <source>
        <dbReference type="ARBA" id="ARBA00023273"/>
    </source>
</evidence>
<dbReference type="Gramene" id="Bo1g034710.1">
    <property type="protein sequence ID" value="Bo1g034710.1"/>
    <property type="gene ID" value="Bo1g034710"/>
</dbReference>
<protein>
    <recommendedName>
        <fullName evidence="8">Protein phosphatase 1 regulatory subunit 7</fullName>
    </recommendedName>
</protein>
<dbReference type="EnsemblPlants" id="Bo1g034710.1">
    <property type="protein sequence ID" value="Bo1g034710.1"/>
    <property type="gene ID" value="Bo1g034710"/>
</dbReference>
<evidence type="ECO:0000256" key="2">
    <source>
        <dbReference type="ARBA" id="ARBA00022614"/>
    </source>
</evidence>
<dbReference type="Gene3D" id="3.80.10.10">
    <property type="entry name" value="Ribonuclease Inhibitor"/>
    <property type="match status" value="1"/>
</dbReference>
<dbReference type="InterPro" id="IPR025875">
    <property type="entry name" value="Leu-rich_rpt_4"/>
</dbReference>
<evidence type="ECO:0000313" key="6">
    <source>
        <dbReference type="EnsemblPlants" id="Bo1g034710.1"/>
    </source>
</evidence>
<dbReference type="FunFam" id="3.80.10.10:FF:000312">
    <property type="entry name" value="Protein phosphatases pp1 regulatory subunit, putative"/>
    <property type="match status" value="1"/>
</dbReference>
<reference evidence="6" key="2">
    <citation type="submission" date="2015-03" db="UniProtKB">
        <authorList>
            <consortium name="EnsemblPlants"/>
        </authorList>
    </citation>
    <scope>IDENTIFICATION</scope>
</reference>
<dbReference type="SUPFAM" id="SSF52058">
    <property type="entry name" value="L domain-like"/>
    <property type="match status" value="1"/>
</dbReference>
<dbReference type="PROSITE" id="PS51450">
    <property type="entry name" value="LRR"/>
    <property type="match status" value="2"/>
</dbReference>
<keyword evidence="5" id="KW-0966">Cell projection</keyword>
<dbReference type="PANTHER" id="PTHR45973">
    <property type="entry name" value="PROTEIN PHOSPHATASE 1 REGULATORY SUBUNIT SDS22-RELATED"/>
    <property type="match status" value="1"/>
</dbReference>
<dbReference type="eggNOG" id="KOG0531">
    <property type="taxonomic scope" value="Eukaryota"/>
</dbReference>
<reference evidence="6 7" key="1">
    <citation type="journal article" date="2014" name="Genome Biol.">
        <title>Transcriptome and methylome profiling reveals relics of genome dominance in the mesopolyploid Brassica oleracea.</title>
        <authorList>
            <person name="Parkin I.A."/>
            <person name="Koh C."/>
            <person name="Tang H."/>
            <person name="Robinson S.J."/>
            <person name="Kagale S."/>
            <person name="Clarke W.E."/>
            <person name="Town C.D."/>
            <person name="Nixon J."/>
            <person name="Krishnakumar V."/>
            <person name="Bidwell S.L."/>
            <person name="Denoeud F."/>
            <person name="Belcram H."/>
            <person name="Links M.G."/>
            <person name="Just J."/>
            <person name="Clarke C."/>
            <person name="Bender T."/>
            <person name="Huebert T."/>
            <person name="Mason A.S."/>
            <person name="Pires J.C."/>
            <person name="Barker G."/>
            <person name="Moore J."/>
            <person name="Walley P.G."/>
            <person name="Manoli S."/>
            <person name="Batley J."/>
            <person name="Edwards D."/>
            <person name="Nelson M.N."/>
            <person name="Wang X."/>
            <person name="Paterson A.H."/>
            <person name="King G."/>
            <person name="Bancroft I."/>
            <person name="Chalhoub B."/>
            <person name="Sharpe A.G."/>
        </authorList>
    </citation>
    <scope>NUCLEOTIDE SEQUENCE</scope>
    <source>
        <strain evidence="6 7">cv. TO1000</strain>
    </source>
</reference>
<evidence type="ECO:0000256" key="1">
    <source>
        <dbReference type="ARBA" id="ARBA00004138"/>
    </source>
</evidence>
<dbReference type="SMART" id="SM00369">
    <property type="entry name" value="LRR_TYP"/>
    <property type="match status" value="2"/>
</dbReference>
<dbReference type="SMART" id="SM00365">
    <property type="entry name" value="LRR_SD22"/>
    <property type="match status" value="2"/>
</dbReference>
<proteinExistence type="predicted"/>
<dbReference type="Pfam" id="PF12799">
    <property type="entry name" value="LRR_4"/>
    <property type="match status" value="1"/>
</dbReference>
<evidence type="ECO:0000256" key="4">
    <source>
        <dbReference type="ARBA" id="ARBA00023069"/>
    </source>
</evidence>
<keyword evidence="2" id="KW-0433">Leucine-rich repeat</keyword>
<sequence>MEGLSALVNLRVLDVSNNKLTSVDDIQSLTKLEDLWLNDNQIESLEAITEAVEGSKEKLSTIYLENNPCAKSSDYVAVLRKIFPNVEQIDSNLFA</sequence>
<dbReference type="HOGENOM" id="CLU_156984_0_0_1"/>
<dbReference type="STRING" id="109376.A0A0D3A5L0"/>
<evidence type="ECO:0008006" key="8">
    <source>
        <dbReference type="Google" id="ProtNLM"/>
    </source>
</evidence>
<dbReference type="PANTHER" id="PTHR45973:SF9">
    <property type="entry name" value="LEUCINE-RICH REPEAT-CONTAINING PROTEIN 46"/>
    <property type="match status" value="1"/>
</dbReference>
<dbReference type="InterPro" id="IPR003591">
    <property type="entry name" value="Leu-rich_rpt_typical-subtyp"/>
</dbReference>
<keyword evidence="3" id="KW-0677">Repeat</keyword>
<dbReference type="InterPro" id="IPR001611">
    <property type="entry name" value="Leu-rich_rpt"/>
</dbReference>
<dbReference type="InterPro" id="IPR050576">
    <property type="entry name" value="Cilia_flagella_integrity"/>
</dbReference>
<keyword evidence="4" id="KW-0969">Cilium</keyword>
<organism evidence="6 7">
    <name type="scientific">Brassica oleracea var. oleracea</name>
    <dbReference type="NCBI Taxonomy" id="109376"/>
    <lineage>
        <taxon>Eukaryota</taxon>
        <taxon>Viridiplantae</taxon>
        <taxon>Streptophyta</taxon>
        <taxon>Embryophyta</taxon>
        <taxon>Tracheophyta</taxon>
        <taxon>Spermatophyta</taxon>
        <taxon>Magnoliopsida</taxon>
        <taxon>eudicotyledons</taxon>
        <taxon>Gunneridae</taxon>
        <taxon>Pentapetalae</taxon>
        <taxon>rosids</taxon>
        <taxon>malvids</taxon>
        <taxon>Brassicales</taxon>
        <taxon>Brassicaceae</taxon>
        <taxon>Brassiceae</taxon>
        <taxon>Brassica</taxon>
    </lineage>
</organism>